<dbReference type="InterPro" id="IPR012792">
    <property type="entry name" value="3-oxoacid_CoA-transf_A"/>
</dbReference>
<dbReference type="Gene3D" id="3.40.1080.10">
    <property type="entry name" value="Glutaconate Coenzyme A-transferase"/>
    <property type="match status" value="1"/>
</dbReference>
<dbReference type="SMART" id="SM00882">
    <property type="entry name" value="CoA_trans"/>
    <property type="match status" value="1"/>
</dbReference>
<dbReference type="SUPFAM" id="SSF100950">
    <property type="entry name" value="NagB/RpiA/CoA transferase-like"/>
    <property type="match status" value="1"/>
</dbReference>
<dbReference type="EMBL" id="FNCY01000029">
    <property type="protein sequence ID" value="SDI77001.1"/>
    <property type="molecule type" value="Genomic_DNA"/>
</dbReference>
<feature type="transmembrane region" description="Helical" evidence="3">
    <location>
        <begin position="21"/>
        <end position="42"/>
    </location>
</feature>
<dbReference type="GO" id="GO:0008410">
    <property type="term" value="F:CoA-transferase activity"/>
    <property type="evidence" value="ECO:0007669"/>
    <property type="project" value="InterPro"/>
</dbReference>
<dbReference type="InterPro" id="IPR004165">
    <property type="entry name" value="CoA_trans_fam_I"/>
</dbReference>
<sequence length="221" mass="23169">MSAPSKRMTHADLRPKLKDGMSIMFGGFLAVGTPLGIVQEILDAGIKDLTIIGNDTATPDIGIGRLIAARRVKKVIASHIGTNAETGRQMIAGEIEVELVPQGTLAERIRCGGSGLGGVLTPTGVGTIVEEGKTKLSFDGVEYLVERGLRADLAILKAHIADEKGNLVYRRAARNFNPLMALAADFVAVEADSIVAAGEIEPDLVMTPGVLVDALILSGEC</sequence>
<keyword evidence="3" id="KW-0472">Membrane</keyword>
<gene>
    <name evidence="4" type="ORF">SAMN05660652_04007</name>
</gene>
<evidence type="ECO:0000313" key="5">
    <source>
        <dbReference type="Proteomes" id="UP000198607"/>
    </source>
</evidence>
<organism evidence="4 5">
    <name type="scientific">Propionivibrio dicarboxylicus</name>
    <dbReference type="NCBI Taxonomy" id="83767"/>
    <lineage>
        <taxon>Bacteria</taxon>
        <taxon>Pseudomonadati</taxon>
        <taxon>Pseudomonadota</taxon>
        <taxon>Betaproteobacteria</taxon>
        <taxon>Rhodocyclales</taxon>
        <taxon>Rhodocyclaceae</taxon>
        <taxon>Propionivibrio</taxon>
    </lineage>
</organism>
<dbReference type="PROSITE" id="PS01273">
    <property type="entry name" value="COA_TRANSF_1"/>
    <property type="match status" value="1"/>
</dbReference>
<dbReference type="NCBIfam" id="TIGR02429">
    <property type="entry name" value="pcaI_scoA_fam"/>
    <property type="match status" value="1"/>
</dbReference>
<evidence type="ECO:0000256" key="2">
    <source>
        <dbReference type="ARBA" id="ARBA00022679"/>
    </source>
</evidence>
<protein>
    <submittedName>
        <fullName evidence="4">Acetate CoA/acetoacetate CoA-transferase alpha subunit</fullName>
    </submittedName>
</protein>
<reference evidence="4 5" key="1">
    <citation type="submission" date="2016-10" db="EMBL/GenBank/DDBJ databases">
        <authorList>
            <person name="de Groot N.N."/>
        </authorList>
    </citation>
    <scope>NUCLEOTIDE SEQUENCE [LARGE SCALE GENOMIC DNA]</scope>
    <source>
        <strain evidence="4 5">DSM 5885</strain>
    </source>
</reference>
<dbReference type="AlphaFoldDB" id="A0A1G8N9P1"/>
<dbReference type="Proteomes" id="UP000198607">
    <property type="component" value="Unassembled WGS sequence"/>
</dbReference>
<name>A0A1G8N9P1_9RHOO</name>
<dbReference type="NCBIfam" id="NF007394">
    <property type="entry name" value="PRK09920.1"/>
    <property type="match status" value="1"/>
</dbReference>
<dbReference type="InterPro" id="IPR004163">
    <property type="entry name" value="CoA_transf_BS"/>
</dbReference>
<accession>A0A1G8N9P1</accession>
<dbReference type="PANTHER" id="PTHR13707">
    <property type="entry name" value="KETOACID-COENZYME A TRANSFERASE"/>
    <property type="match status" value="1"/>
</dbReference>
<keyword evidence="5" id="KW-1185">Reference proteome</keyword>
<evidence type="ECO:0000256" key="1">
    <source>
        <dbReference type="ARBA" id="ARBA00005612"/>
    </source>
</evidence>
<keyword evidence="2 4" id="KW-0808">Transferase</keyword>
<dbReference type="PANTHER" id="PTHR13707:SF60">
    <property type="entry name" value="ACETATE COA-TRANSFERASE SUBUNIT ALPHA"/>
    <property type="match status" value="1"/>
</dbReference>
<dbReference type="Pfam" id="PF01144">
    <property type="entry name" value="CoA_trans"/>
    <property type="match status" value="1"/>
</dbReference>
<keyword evidence="3" id="KW-0812">Transmembrane</keyword>
<comment type="similarity">
    <text evidence="1">Belongs to the 3-oxoacid CoA-transferase subunit A family.</text>
</comment>
<keyword evidence="3" id="KW-1133">Transmembrane helix</keyword>
<dbReference type="InterPro" id="IPR037171">
    <property type="entry name" value="NagB/RpiA_transferase-like"/>
</dbReference>
<evidence type="ECO:0000313" key="4">
    <source>
        <dbReference type="EMBL" id="SDI77001.1"/>
    </source>
</evidence>
<evidence type="ECO:0000256" key="3">
    <source>
        <dbReference type="SAM" id="Phobius"/>
    </source>
</evidence>
<dbReference type="RefSeq" id="WP_176786002.1">
    <property type="nucleotide sequence ID" value="NZ_FNCY01000029.1"/>
</dbReference>
<proteinExistence type="inferred from homology"/>
<dbReference type="STRING" id="83767.SAMN05660652_04007"/>